<reference evidence="2" key="1">
    <citation type="submission" date="2018-02" db="EMBL/GenBank/DDBJ databases">
        <title>Rhizophora mucronata_Transcriptome.</title>
        <authorList>
            <person name="Meera S.P."/>
            <person name="Sreeshan A."/>
            <person name="Augustine A."/>
        </authorList>
    </citation>
    <scope>NUCLEOTIDE SEQUENCE</scope>
    <source>
        <tissue evidence="2">Leaf</tissue>
    </source>
</reference>
<evidence type="ECO:0000256" key="1">
    <source>
        <dbReference type="SAM" id="Phobius"/>
    </source>
</evidence>
<protein>
    <submittedName>
        <fullName evidence="2">Uncharacterized protein</fullName>
    </submittedName>
</protein>
<keyword evidence="1" id="KW-1133">Transmembrane helix</keyword>
<organism evidence="2">
    <name type="scientific">Rhizophora mucronata</name>
    <name type="common">Asiatic mangrove</name>
    <dbReference type="NCBI Taxonomy" id="61149"/>
    <lineage>
        <taxon>Eukaryota</taxon>
        <taxon>Viridiplantae</taxon>
        <taxon>Streptophyta</taxon>
        <taxon>Embryophyta</taxon>
        <taxon>Tracheophyta</taxon>
        <taxon>Spermatophyta</taxon>
        <taxon>Magnoliopsida</taxon>
        <taxon>eudicotyledons</taxon>
        <taxon>Gunneridae</taxon>
        <taxon>Pentapetalae</taxon>
        <taxon>rosids</taxon>
        <taxon>fabids</taxon>
        <taxon>Malpighiales</taxon>
        <taxon>Rhizophoraceae</taxon>
        <taxon>Rhizophora</taxon>
    </lineage>
</organism>
<keyword evidence="1" id="KW-0812">Transmembrane</keyword>
<evidence type="ECO:0000313" key="2">
    <source>
        <dbReference type="EMBL" id="MBX18196.1"/>
    </source>
</evidence>
<sequence length="82" mass="9127">MNINLHEKQQTLLLFHVLGPAAAIAMLARWQNCGNRKFVPFLSSRWVYPYHIHGILGVVSDLLALIAPSKCRSAKNTTPAIC</sequence>
<feature type="transmembrane region" description="Helical" evidence="1">
    <location>
        <begin position="50"/>
        <end position="67"/>
    </location>
</feature>
<dbReference type="AlphaFoldDB" id="A0A2P2LJP2"/>
<proteinExistence type="predicted"/>
<dbReference type="EMBL" id="GGEC01037712">
    <property type="protein sequence ID" value="MBX18196.1"/>
    <property type="molecule type" value="Transcribed_RNA"/>
</dbReference>
<accession>A0A2P2LJP2</accession>
<name>A0A2P2LJP2_RHIMU</name>
<keyword evidence="1" id="KW-0472">Membrane</keyword>
<feature type="transmembrane region" description="Helical" evidence="1">
    <location>
        <begin position="12"/>
        <end position="30"/>
    </location>
</feature>